<protein>
    <submittedName>
        <fullName evidence="1">Uncharacterized protein</fullName>
    </submittedName>
</protein>
<name>A0A2U1URB0_9GAMM</name>
<comment type="caution">
    <text evidence="1">The sequence shown here is derived from an EMBL/GenBank/DDBJ whole genome shotgun (WGS) entry which is preliminary data.</text>
</comment>
<dbReference type="Proteomes" id="UP000295985">
    <property type="component" value="Unassembled WGS sequence"/>
</dbReference>
<evidence type="ECO:0000313" key="1">
    <source>
        <dbReference type="EMBL" id="PWC24197.1"/>
    </source>
</evidence>
<evidence type="ECO:0000313" key="2">
    <source>
        <dbReference type="Proteomes" id="UP000295985"/>
    </source>
</evidence>
<gene>
    <name evidence="1" type="ORF">DDT54_11650</name>
</gene>
<dbReference type="AlphaFoldDB" id="A0A2U1URB0"/>
<reference evidence="1 2" key="1">
    <citation type="submission" date="2018-04" db="EMBL/GenBank/DDBJ databases">
        <title>Brenneria corticis sp.nov.</title>
        <authorList>
            <person name="Li Y."/>
        </authorList>
    </citation>
    <scope>NUCLEOTIDE SEQUENCE [LARGE SCALE GENOMIC DNA]</scope>
    <source>
        <strain evidence="1 2">LMG 2694</strain>
    </source>
</reference>
<organism evidence="1 2">
    <name type="scientific">Brenneria nigrifluens DSM 30175 = ATCC 13028</name>
    <dbReference type="NCBI Taxonomy" id="1121120"/>
    <lineage>
        <taxon>Bacteria</taxon>
        <taxon>Pseudomonadati</taxon>
        <taxon>Pseudomonadota</taxon>
        <taxon>Gammaproteobacteria</taxon>
        <taxon>Enterobacterales</taxon>
        <taxon>Pectobacteriaceae</taxon>
        <taxon>Brenneria</taxon>
    </lineage>
</organism>
<accession>A0A2U1URB0</accession>
<dbReference type="EMBL" id="QDKK01000016">
    <property type="protein sequence ID" value="PWC24197.1"/>
    <property type="molecule type" value="Genomic_DNA"/>
</dbReference>
<proteinExistence type="predicted"/>
<sequence length="83" mass="9462">MLASQTRHDYYPQSSMIREVMSPGLVGRWRPLIGARSGIVVGTVCNVDAGTCSPWLLVNPYKKTGRQNDRIQRLRISPSLYWR</sequence>